<protein>
    <submittedName>
        <fullName evidence="2">Alpha/beta hydrolase</fullName>
    </submittedName>
</protein>
<keyword evidence="3" id="KW-1185">Reference proteome</keyword>
<dbReference type="EMBL" id="BSOB01000028">
    <property type="protein sequence ID" value="GLQ94057.1"/>
    <property type="molecule type" value="Genomic_DNA"/>
</dbReference>
<gene>
    <name evidence="2" type="ORF">GCM10007901_30080</name>
</gene>
<evidence type="ECO:0000313" key="3">
    <source>
        <dbReference type="Proteomes" id="UP001156670"/>
    </source>
</evidence>
<dbReference type="Gene3D" id="3.40.50.1820">
    <property type="entry name" value="alpha/beta hydrolase"/>
    <property type="match status" value="1"/>
</dbReference>
<dbReference type="Proteomes" id="UP001156670">
    <property type="component" value="Unassembled WGS sequence"/>
</dbReference>
<name>A0ABQ5XQN3_9GAMM</name>
<feature type="domain" description="AB hydrolase-1" evidence="1">
    <location>
        <begin position="50"/>
        <end position="312"/>
    </location>
</feature>
<dbReference type="InterPro" id="IPR050266">
    <property type="entry name" value="AB_hydrolase_sf"/>
</dbReference>
<proteinExistence type="predicted"/>
<dbReference type="PANTHER" id="PTHR43798">
    <property type="entry name" value="MONOACYLGLYCEROL LIPASE"/>
    <property type="match status" value="1"/>
</dbReference>
<reference evidence="3" key="1">
    <citation type="journal article" date="2019" name="Int. J. Syst. Evol. Microbiol.">
        <title>The Global Catalogue of Microorganisms (GCM) 10K type strain sequencing project: providing services to taxonomists for standard genome sequencing and annotation.</title>
        <authorList>
            <consortium name="The Broad Institute Genomics Platform"/>
            <consortium name="The Broad Institute Genome Sequencing Center for Infectious Disease"/>
            <person name="Wu L."/>
            <person name="Ma J."/>
        </authorList>
    </citation>
    <scope>NUCLEOTIDE SEQUENCE [LARGE SCALE GENOMIC DNA]</scope>
    <source>
        <strain evidence="3">NBRC 111980</strain>
    </source>
</reference>
<evidence type="ECO:0000313" key="2">
    <source>
        <dbReference type="EMBL" id="GLQ94057.1"/>
    </source>
</evidence>
<dbReference type="InterPro" id="IPR029058">
    <property type="entry name" value="AB_hydrolase_fold"/>
</dbReference>
<evidence type="ECO:0000259" key="1">
    <source>
        <dbReference type="Pfam" id="PF00561"/>
    </source>
</evidence>
<dbReference type="SUPFAM" id="SSF53474">
    <property type="entry name" value="alpha/beta-Hydrolases"/>
    <property type="match status" value="1"/>
</dbReference>
<keyword evidence="2" id="KW-0378">Hydrolase</keyword>
<dbReference type="RefSeq" id="WP_284321760.1">
    <property type="nucleotide sequence ID" value="NZ_BSOB01000028.1"/>
</dbReference>
<organism evidence="2 3">
    <name type="scientific">Dyella acidisoli</name>
    <dbReference type="NCBI Taxonomy" id="1867834"/>
    <lineage>
        <taxon>Bacteria</taxon>
        <taxon>Pseudomonadati</taxon>
        <taxon>Pseudomonadota</taxon>
        <taxon>Gammaproteobacteria</taxon>
        <taxon>Lysobacterales</taxon>
        <taxon>Rhodanobacteraceae</taxon>
        <taxon>Dyella</taxon>
    </lineage>
</organism>
<dbReference type="PANTHER" id="PTHR43798:SF33">
    <property type="entry name" value="HYDROLASE, PUTATIVE (AFU_ORTHOLOGUE AFUA_2G14860)-RELATED"/>
    <property type="match status" value="1"/>
</dbReference>
<dbReference type="Pfam" id="PF00561">
    <property type="entry name" value="Abhydrolase_1"/>
    <property type="match status" value="1"/>
</dbReference>
<dbReference type="InterPro" id="IPR000073">
    <property type="entry name" value="AB_hydrolase_1"/>
</dbReference>
<accession>A0ABQ5XQN3</accession>
<comment type="caution">
    <text evidence="2">The sequence shown here is derived from an EMBL/GenBank/DDBJ whole genome shotgun (WGS) entry which is preliminary data.</text>
</comment>
<sequence length="336" mass="36352">MLPSLLWVLAASTGLQRVALDTSYIPVPGTPTQQLALHCARPVVASHKSVLFIHGASFPTMLASGFEFAPGDSWIEYTARKGYVACGLDFLGFGDSSRPPAMSGPAGNGAPVTDAKEAAKQIAMAVDYMHKQMGMKDVHIVAHSWGTIPAAAFAAAEPHALSSLTLFGPIVPVKASTPSHQAQPAWWSITTQERLEQLRFKQILPPGKYLLEPAMDKTWARDFAASVHHVAGDAPDALRIPYGPLADIDTVEAGHYPYSASDVTAPVFVVYGNYDDVVNDVGAERFLEKFTGSPLRWRLRIDDGTHVVHLEHNRHSLYESVNAFIHATKNLAPGQP</sequence>
<dbReference type="GO" id="GO:0016787">
    <property type="term" value="F:hydrolase activity"/>
    <property type="evidence" value="ECO:0007669"/>
    <property type="project" value="UniProtKB-KW"/>
</dbReference>